<gene>
    <name evidence="6" type="ORF">K8I29_09345</name>
</gene>
<evidence type="ECO:0000256" key="3">
    <source>
        <dbReference type="ARBA" id="ARBA00023004"/>
    </source>
</evidence>
<feature type="domain" description="4Fe-4S ferredoxin-type" evidence="5">
    <location>
        <begin position="55"/>
        <end position="84"/>
    </location>
</feature>
<feature type="domain" description="4Fe-4S ferredoxin-type" evidence="5">
    <location>
        <begin position="130"/>
        <end position="160"/>
    </location>
</feature>
<dbReference type="InterPro" id="IPR050572">
    <property type="entry name" value="Fe-S_Ferredoxin"/>
</dbReference>
<dbReference type="InterPro" id="IPR017896">
    <property type="entry name" value="4Fe4S_Fe-S-bd"/>
</dbReference>
<dbReference type="Pfam" id="PF12838">
    <property type="entry name" value="Fer4_7"/>
    <property type="match status" value="1"/>
</dbReference>
<dbReference type="AlphaFoldDB" id="A0A953JES5"/>
<dbReference type="PANTHER" id="PTHR43687:SF1">
    <property type="entry name" value="FERREDOXIN III"/>
    <property type="match status" value="1"/>
</dbReference>
<sequence>MGAQVMLRDTLLHKALKPEMPVEADRSRCSRMRFDRSSCARCTEQCRAGALSFREEVGVDTEACSGCMLCTASCPSGCFEADLDFFSVLGRLRKIPQPVLGCSGRPGLASLNRALPLLPAEVRRKALEAYYYSLRLGENCTGCFACVGMCPSGALRVGTEGAVPVLEFKSSLCGGCGLCREFCMVSVLQVERVFPGDDPFLFGKTVAHTA</sequence>
<keyword evidence="2" id="KW-0479">Metal-binding</keyword>
<evidence type="ECO:0000256" key="2">
    <source>
        <dbReference type="ARBA" id="ARBA00022723"/>
    </source>
</evidence>
<protein>
    <recommendedName>
        <fullName evidence="5">4Fe-4S ferredoxin-type domain-containing protein</fullName>
    </recommendedName>
</protein>
<dbReference type="InterPro" id="IPR017900">
    <property type="entry name" value="4Fe4S_Fe_S_CS"/>
</dbReference>
<dbReference type="Proteomes" id="UP000705867">
    <property type="component" value="Unassembled WGS sequence"/>
</dbReference>
<keyword evidence="3" id="KW-0408">Iron</keyword>
<dbReference type="EMBL" id="JAIOIV010000074">
    <property type="protein sequence ID" value="MBZ0156396.1"/>
    <property type="molecule type" value="Genomic_DNA"/>
</dbReference>
<name>A0A953JES5_9BACT</name>
<evidence type="ECO:0000259" key="5">
    <source>
        <dbReference type="PROSITE" id="PS51379"/>
    </source>
</evidence>
<dbReference type="PANTHER" id="PTHR43687">
    <property type="entry name" value="ADENYLYLSULFATE REDUCTASE, BETA SUBUNIT"/>
    <property type="match status" value="1"/>
</dbReference>
<dbReference type="SUPFAM" id="SSF54862">
    <property type="entry name" value="4Fe-4S ferredoxins"/>
    <property type="match status" value="1"/>
</dbReference>
<dbReference type="PROSITE" id="PS00198">
    <property type="entry name" value="4FE4S_FER_1"/>
    <property type="match status" value="2"/>
</dbReference>
<dbReference type="Gene3D" id="3.30.70.20">
    <property type="match status" value="2"/>
</dbReference>
<proteinExistence type="predicted"/>
<evidence type="ECO:0000256" key="1">
    <source>
        <dbReference type="ARBA" id="ARBA00022485"/>
    </source>
</evidence>
<dbReference type="GO" id="GO:0051539">
    <property type="term" value="F:4 iron, 4 sulfur cluster binding"/>
    <property type="evidence" value="ECO:0007669"/>
    <property type="project" value="UniProtKB-KW"/>
</dbReference>
<organism evidence="6 7">
    <name type="scientific">Candidatus Nitrobium versatile</name>
    <dbReference type="NCBI Taxonomy" id="2884831"/>
    <lineage>
        <taxon>Bacteria</taxon>
        <taxon>Pseudomonadati</taxon>
        <taxon>Nitrospirota</taxon>
        <taxon>Nitrospiria</taxon>
        <taxon>Nitrospirales</taxon>
        <taxon>Nitrospiraceae</taxon>
        <taxon>Candidatus Nitrobium</taxon>
    </lineage>
</organism>
<comment type="caution">
    <text evidence="6">The sequence shown here is derived from an EMBL/GenBank/DDBJ whole genome shotgun (WGS) entry which is preliminary data.</text>
</comment>
<reference evidence="6" key="1">
    <citation type="journal article" date="2021" name="bioRxiv">
        <title>Unraveling nitrogen, sulfur and carbon metabolic pathways and microbial community transcriptional responses to substrate deprivation and toxicity stresses in a bioreactor mimicking anoxic brackish coastal sediment conditions.</title>
        <authorList>
            <person name="Martins P.D."/>
            <person name="Echeveste M.J."/>
            <person name="Arshad A."/>
            <person name="Kurth J."/>
            <person name="Ouboter H."/>
            <person name="Jetten M.S.M."/>
            <person name="Welte C.U."/>
        </authorList>
    </citation>
    <scope>NUCLEOTIDE SEQUENCE</scope>
    <source>
        <strain evidence="6">MAG_39</strain>
    </source>
</reference>
<dbReference type="GO" id="GO:0046872">
    <property type="term" value="F:metal ion binding"/>
    <property type="evidence" value="ECO:0007669"/>
    <property type="project" value="UniProtKB-KW"/>
</dbReference>
<feature type="domain" description="4Fe-4S ferredoxin-type" evidence="5">
    <location>
        <begin position="164"/>
        <end position="193"/>
    </location>
</feature>
<evidence type="ECO:0000313" key="7">
    <source>
        <dbReference type="Proteomes" id="UP000705867"/>
    </source>
</evidence>
<dbReference type="PROSITE" id="PS51379">
    <property type="entry name" value="4FE4S_FER_2"/>
    <property type="match status" value="3"/>
</dbReference>
<reference evidence="6" key="2">
    <citation type="submission" date="2021-08" db="EMBL/GenBank/DDBJ databases">
        <authorList>
            <person name="Dalcin Martins P."/>
        </authorList>
    </citation>
    <scope>NUCLEOTIDE SEQUENCE</scope>
    <source>
        <strain evidence="6">MAG_39</strain>
    </source>
</reference>
<accession>A0A953JES5</accession>
<evidence type="ECO:0000313" key="6">
    <source>
        <dbReference type="EMBL" id="MBZ0156396.1"/>
    </source>
</evidence>
<keyword evidence="1" id="KW-0004">4Fe-4S</keyword>
<evidence type="ECO:0000256" key="4">
    <source>
        <dbReference type="ARBA" id="ARBA00023014"/>
    </source>
</evidence>
<keyword evidence="4" id="KW-0411">Iron-sulfur</keyword>